<sequence>MTNSCEKGKRGERELSKELNRILPCLSMRRGQQYNGIEGEDVVGWPGVHVECKRVEKLNLEKALKQSADDATIEDVPIVCHRKNRGSWIVSTYLDYLPELAKRVSEASEEEEIEELGQEEEAPEVPSNVLTPTGKFIETWAKQSSPVAIAQRYGMQPGGRLLGCLIDADTHRWNSMLQPIVEILDMKGAERRLYVKVLLCGDLETGPPKRAEIIPDDQGRPETYLLTTSLRNWYYTPPAE</sequence>
<dbReference type="Proteomes" id="UP000317243">
    <property type="component" value="Unassembled WGS sequence"/>
</dbReference>
<comment type="caution">
    <text evidence="2">The sequence shown here is derived from an EMBL/GenBank/DDBJ whole genome shotgun (WGS) entry which is preliminary data.</text>
</comment>
<evidence type="ECO:0000313" key="3">
    <source>
        <dbReference type="Proteomes" id="UP000317243"/>
    </source>
</evidence>
<name>A0A5C5WPP1_9PLAN</name>
<evidence type="ECO:0000256" key="1">
    <source>
        <dbReference type="SAM" id="MobiDB-lite"/>
    </source>
</evidence>
<evidence type="ECO:0000313" key="2">
    <source>
        <dbReference type="EMBL" id="TWT51822.1"/>
    </source>
</evidence>
<feature type="region of interest" description="Disordered" evidence="1">
    <location>
        <begin position="108"/>
        <end position="128"/>
    </location>
</feature>
<proteinExistence type="predicted"/>
<feature type="compositionally biased region" description="Acidic residues" evidence="1">
    <location>
        <begin position="108"/>
        <end position="123"/>
    </location>
</feature>
<gene>
    <name evidence="2" type="ORF">KOR42_32950</name>
</gene>
<dbReference type="EMBL" id="SIHI01000010">
    <property type="protein sequence ID" value="TWT51822.1"/>
    <property type="molecule type" value="Genomic_DNA"/>
</dbReference>
<keyword evidence="3" id="KW-1185">Reference proteome</keyword>
<dbReference type="AlphaFoldDB" id="A0A5C5WPP1"/>
<organism evidence="2 3">
    <name type="scientific">Thalassoglobus neptunius</name>
    <dbReference type="NCBI Taxonomy" id="1938619"/>
    <lineage>
        <taxon>Bacteria</taxon>
        <taxon>Pseudomonadati</taxon>
        <taxon>Planctomycetota</taxon>
        <taxon>Planctomycetia</taxon>
        <taxon>Planctomycetales</taxon>
        <taxon>Planctomycetaceae</taxon>
        <taxon>Thalassoglobus</taxon>
    </lineage>
</organism>
<protein>
    <submittedName>
        <fullName evidence="2">Uncharacterized protein</fullName>
    </submittedName>
</protein>
<reference evidence="2 3" key="1">
    <citation type="submission" date="2019-02" db="EMBL/GenBank/DDBJ databases">
        <title>Deep-cultivation of Planctomycetes and their phenomic and genomic characterization uncovers novel biology.</title>
        <authorList>
            <person name="Wiegand S."/>
            <person name="Jogler M."/>
            <person name="Boedeker C."/>
            <person name="Pinto D."/>
            <person name="Vollmers J."/>
            <person name="Rivas-Marin E."/>
            <person name="Kohn T."/>
            <person name="Peeters S.H."/>
            <person name="Heuer A."/>
            <person name="Rast P."/>
            <person name="Oberbeckmann S."/>
            <person name="Bunk B."/>
            <person name="Jeske O."/>
            <person name="Meyerdierks A."/>
            <person name="Storesund J.E."/>
            <person name="Kallscheuer N."/>
            <person name="Luecker S."/>
            <person name="Lage O.M."/>
            <person name="Pohl T."/>
            <person name="Merkel B.J."/>
            <person name="Hornburger P."/>
            <person name="Mueller R.-W."/>
            <person name="Bruemmer F."/>
            <person name="Labrenz M."/>
            <person name="Spormann A.M."/>
            <person name="Op Den Camp H."/>
            <person name="Overmann J."/>
            <person name="Amann R."/>
            <person name="Jetten M.S.M."/>
            <person name="Mascher T."/>
            <person name="Medema M.H."/>
            <person name="Devos D.P."/>
            <person name="Kaster A.-K."/>
            <person name="Ovreas L."/>
            <person name="Rohde M."/>
            <person name="Galperin M.Y."/>
            <person name="Jogler C."/>
        </authorList>
    </citation>
    <scope>NUCLEOTIDE SEQUENCE [LARGE SCALE GENOMIC DNA]</scope>
    <source>
        <strain evidence="2 3">KOR42</strain>
    </source>
</reference>
<accession>A0A5C5WPP1</accession>